<accession>A0A2S8G5V0</accession>
<gene>
    <name evidence="1" type="ORF">C5Y83_03575</name>
</gene>
<dbReference type="Pfam" id="PF13650">
    <property type="entry name" value="Asp_protease_2"/>
    <property type="match status" value="1"/>
</dbReference>
<dbReference type="RefSeq" id="WP_105328268.1">
    <property type="nucleotide sequence ID" value="NZ_PUHY01000004.1"/>
</dbReference>
<dbReference type="OrthoDB" id="258983at2"/>
<reference evidence="1 2" key="1">
    <citation type="submission" date="2018-02" db="EMBL/GenBank/DDBJ databases">
        <title>Comparative genomes isolates from brazilian mangrove.</title>
        <authorList>
            <person name="Araujo J.E."/>
            <person name="Taketani R.G."/>
            <person name="Silva M.C.P."/>
            <person name="Loureco M.V."/>
            <person name="Andreote F.D."/>
        </authorList>
    </citation>
    <scope>NUCLEOTIDE SEQUENCE [LARGE SCALE GENOMIC DNA]</scope>
    <source>
        <strain evidence="1 2">Hex-1 MGV</strain>
    </source>
</reference>
<evidence type="ECO:0000313" key="1">
    <source>
        <dbReference type="EMBL" id="PQO39832.1"/>
    </source>
</evidence>
<organism evidence="1 2">
    <name type="scientific">Blastopirellula marina</name>
    <dbReference type="NCBI Taxonomy" id="124"/>
    <lineage>
        <taxon>Bacteria</taxon>
        <taxon>Pseudomonadati</taxon>
        <taxon>Planctomycetota</taxon>
        <taxon>Planctomycetia</taxon>
        <taxon>Pirellulales</taxon>
        <taxon>Pirellulaceae</taxon>
        <taxon>Blastopirellula</taxon>
    </lineage>
</organism>
<comment type="caution">
    <text evidence="1">The sequence shown here is derived from an EMBL/GenBank/DDBJ whole genome shotgun (WGS) entry which is preliminary data.</text>
</comment>
<dbReference type="Proteomes" id="UP000238322">
    <property type="component" value="Unassembled WGS sequence"/>
</dbReference>
<dbReference type="AlphaFoldDB" id="A0A2S8G5V0"/>
<protein>
    <submittedName>
        <fullName evidence="1">Uncharacterized protein</fullName>
    </submittedName>
</protein>
<proteinExistence type="predicted"/>
<sequence>MDRSIAIRPWLASLLSVALLGTISNFARCAEPAANLDAHGFEKFGSRWVLPEEIGLKHDLDMLDDIVRRTITLKRQISLAAEENREHWQKQQSANKLIDEIAALMRRNAVGTDEEKKVQKQIEQLKKASRELRDGVAPDRLGGQPHMRAMLEALTLMHQQAAVLTARIETRQSDIRTQYRQLPREVSKWISLQPECEVGPLFRPEQIDQARRKAQASIGMDDVPLFLQGKQKRVGIVLNDQFPSIVTVESDTDRLVVTSNMAFSAGVKNLGPLESVTLPGGYQTKARSGRVQRIRIGSATLQDVSVVVLQPSDEHLGGILGLKVLQAWKPQFADSGISLSLDSSNHASTASN</sequence>
<evidence type="ECO:0000313" key="2">
    <source>
        <dbReference type="Proteomes" id="UP000238322"/>
    </source>
</evidence>
<name>A0A2S8G5V0_9BACT</name>
<dbReference type="EMBL" id="PUHY01000004">
    <property type="protein sequence ID" value="PQO39832.1"/>
    <property type="molecule type" value="Genomic_DNA"/>
</dbReference>